<dbReference type="Gene3D" id="3.90.380.10">
    <property type="entry name" value="Naphthalene 1,2-dioxygenase Alpha Subunit, Chain A, domain 1"/>
    <property type="match status" value="1"/>
</dbReference>
<keyword evidence="1" id="KW-0001">2Fe-2S</keyword>
<dbReference type="GO" id="GO:0051537">
    <property type="term" value="F:2 iron, 2 sulfur cluster binding"/>
    <property type="evidence" value="ECO:0007669"/>
    <property type="project" value="UniProtKB-KW"/>
</dbReference>
<dbReference type="GO" id="GO:0032259">
    <property type="term" value="P:methylation"/>
    <property type="evidence" value="ECO:0007669"/>
    <property type="project" value="UniProtKB-KW"/>
</dbReference>
<organism evidence="7 8">
    <name type="scientific">Micromonospora phaseoli</name>
    <dbReference type="NCBI Taxonomy" id="1144548"/>
    <lineage>
        <taxon>Bacteria</taxon>
        <taxon>Bacillati</taxon>
        <taxon>Actinomycetota</taxon>
        <taxon>Actinomycetes</taxon>
        <taxon>Micromonosporales</taxon>
        <taxon>Micromonosporaceae</taxon>
        <taxon>Micromonospora</taxon>
    </lineage>
</organism>
<sequence length="353" mass="39346">MAFARNQWYVAAYSSEVGRDLLARTVLGEPLVLYRTESGAATVLADRCVHRRYPLSESRLDGDTIVCGYHGFTYDQTGTCVFVPGQQRIPRTARVAAYPVVEQDSLVWVWIGDRDRADPTSIPRAPWLDDPRYTVVRGMAPLNARYELLVDNLMDLSHETYLHGGYIGTPEVANTPITTEVDDERGIVYVSRHMDDAECPPFYARSTGIQGRITRWQDIEYHPPCLYLLHSRIAPQGVYPPAEGEDKDAFHAEIVYAITPSTEHTTYDFWAVARDFAVDDESVSEYLHQSNHTVVMQDVTALNILEQVIASEPDKYQELSINIDTGGLAARRLLARLVEAGAVGAAGTVGAPR</sequence>
<dbReference type="GO" id="GO:0046872">
    <property type="term" value="F:metal ion binding"/>
    <property type="evidence" value="ECO:0007669"/>
    <property type="project" value="UniProtKB-KW"/>
</dbReference>
<dbReference type="STRING" id="1144548.SAMN05443287_102258"/>
<proteinExistence type="predicted"/>
<dbReference type="AlphaFoldDB" id="A0A1H6UHK9"/>
<evidence type="ECO:0000256" key="2">
    <source>
        <dbReference type="ARBA" id="ARBA00022723"/>
    </source>
</evidence>
<keyword evidence="7" id="KW-0503">Monooxygenase</keyword>
<keyword evidence="7" id="KW-0489">Methyltransferase</keyword>
<dbReference type="Gene3D" id="2.102.10.10">
    <property type="entry name" value="Rieske [2Fe-2S] iron-sulphur domain"/>
    <property type="match status" value="1"/>
</dbReference>
<evidence type="ECO:0000313" key="7">
    <source>
        <dbReference type="EMBL" id="SEI91863.1"/>
    </source>
</evidence>
<dbReference type="EMBL" id="FNYV01000002">
    <property type="protein sequence ID" value="SEI91863.1"/>
    <property type="molecule type" value="Genomic_DNA"/>
</dbReference>
<keyword evidence="8" id="KW-1185">Reference proteome</keyword>
<dbReference type="Proteomes" id="UP000198707">
    <property type="component" value="Unassembled WGS sequence"/>
</dbReference>
<dbReference type="SUPFAM" id="SSF55961">
    <property type="entry name" value="Bet v1-like"/>
    <property type="match status" value="1"/>
</dbReference>
<evidence type="ECO:0000256" key="5">
    <source>
        <dbReference type="ARBA" id="ARBA00023014"/>
    </source>
</evidence>
<dbReference type="InterPro" id="IPR036922">
    <property type="entry name" value="Rieske_2Fe-2S_sf"/>
</dbReference>
<dbReference type="Pfam" id="PF00355">
    <property type="entry name" value="Rieske"/>
    <property type="match status" value="1"/>
</dbReference>
<keyword evidence="4" id="KW-0408">Iron</keyword>
<name>A0A1H6UHK9_9ACTN</name>
<dbReference type="GO" id="GO:0008168">
    <property type="term" value="F:methyltransferase activity"/>
    <property type="evidence" value="ECO:0007669"/>
    <property type="project" value="UniProtKB-KW"/>
</dbReference>
<dbReference type="PROSITE" id="PS51296">
    <property type="entry name" value="RIESKE"/>
    <property type="match status" value="1"/>
</dbReference>
<evidence type="ECO:0000256" key="1">
    <source>
        <dbReference type="ARBA" id="ARBA00022714"/>
    </source>
</evidence>
<evidence type="ECO:0000256" key="4">
    <source>
        <dbReference type="ARBA" id="ARBA00023004"/>
    </source>
</evidence>
<dbReference type="InterPro" id="IPR017941">
    <property type="entry name" value="Rieske_2Fe-2S"/>
</dbReference>
<dbReference type="InterPro" id="IPR050584">
    <property type="entry name" value="Cholesterol_7-desaturase"/>
</dbReference>
<gene>
    <name evidence="7" type="ORF">SAMN05443287_102258</name>
</gene>
<feature type="domain" description="Rieske" evidence="6">
    <location>
        <begin position="8"/>
        <end position="109"/>
    </location>
</feature>
<dbReference type="Pfam" id="PF19112">
    <property type="entry name" value="VanA_C"/>
    <property type="match status" value="1"/>
</dbReference>
<dbReference type="RefSeq" id="WP_092376233.1">
    <property type="nucleotide sequence ID" value="NZ_BOPI01000003.1"/>
</dbReference>
<dbReference type="PANTHER" id="PTHR21266:SF60">
    <property type="entry name" value="3-KETOSTEROID-9-ALPHA-MONOOXYGENASE, OXYGENASE COMPONENT"/>
    <property type="match status" value="1"/>
</dbReference>
<dbReference type="GO" id="GO:0004497">
    <property type="term" value="F:monooxygenase activity"/>
    <property type="evidence" value="ECO:0007669"/>
    <property type="project" value="UniProtKB-KW"/>
</dbReference>
<evidence type="ECO:0000256" key="3">
    <source>
        <dbReference type="ARBA" id="ARBA00023002"/>
    </source>
</evidence>
<dbReference type="PANTHER" id="PTHR21266">
    <property type="entry name" value="IRON-SULFUR DOMAIN CONTAINING PROTEIN"/>
    <property type="match status" value="1"/>
</dbReference>
<keyword evidence="3" id="KW-0560">Oxidoreductase</keyword>
<dbReference type="SUPFAM" id="SSF50022">
    <property type="entry name" value="ISP domain"/>
    <property type="match status" value="1"/>
</dbReference>
<keyword evidence="7" id="KW-0808">Transferase</keyword>
<evidence type="ECO:0000259" key="6">
    <source>
        <dbReference type="PROSITE" id="PS51296"/>
    </source>
</evidence>
<reference evidence="8" key="1">
    <citation type="submission" date="2016-10" db="EMBL/GenBank/DDBJ databases">
        <authorList>
            <person name="Varghese N."/>
            <person name="Submissions S."/>
        </authorList>
    </citation>
    <scope>NUCLEOTIDE SEQUENCE [LARGE SCALE GENOMIC DNA]</scope>
    <source>
        <strain evidence="8">CGMCC 4.7038</strain>
    </source>
</reference>
<keyword evidence="2" id="KW-0479">Metal-binding</keyword>
<protein>
    <submittedName>
        <fullName evidence="7">Vanillate O-demethylase monooxygenase subunit</fullName>
    </submittedName>
</protein>
<dbReference type="InterPro" id="IPR044043">
    <property type="entry name" value="VanA_C_cat"/>
</dbReference>
<evidence type="ECO:0000313" key="8">
    <source>
        <dbReference type="Proteomes" id="UP000198707"/>
    </source>
</evidence>
<accession>A0A1H6UHK9</accession>
<dbReference type="GO" id="GO:0016705">
    <property type="term" value="F:oxidoreductase activity, acting on paired donors, with incorporation or reduction of molecular oxygen"/>
    <property type="evidence" value="ECO:0007669"/>
    <property type="project" value="UniProtKB-ARBA"/>
</dbReference>
<keyword evidence="5" id="KW-0411">Iron-sulfur</keyword>
<dbReference type="OrthoDB" id="5243643at2"/>